<dbReference type="KEGG" id="tsin:OXH18_07150"/>
<protein>
    <submittedName>
        <fullName evidence="1">Uncharacterized protein</fullName>
    </submittedName>
</protein>
<proteinExistence type="predicted"/>
<evidence type="ECO:0000313" key="1">
    <source>
        <dbReference type="EMBL" id="WAL61756.1"/>
    </source>
</evidence>
<evidence type="ECO:0000313" key="2">
    <source>
        <dbReference type="Proteomes" id="UP001163152"/>
    </source>
</evidence>
<gene>
    <name evidence="1" type="ORF">OXH18_07150</name>
</gene>
<dbReference type="RefSeq" id="WP_268611795.1">
    <property type="nucleotide sequence ID" value="NZ_CP113797.1"/>
</dbReference>
<sequence>MTDSANLPPQSQPEYRLFCPHLPLAVYREVAAHLRQVTGVDAGLLPQRSQTFDYQQSQVGGLWIRYREEVDGSSQQRIEQILAYYGDRYGAWETVQ</sequence>
<keyword evidence="2" id="KW-1185">Reference proteome</keyword>
<reference evidence="1" key="1">
    <citation type="submission" date="2022-12" db="EMBL/GenBank/DDBJ databases">
        <title>Polyphasic identification of a Novel Hot-Spring Cyanobacterium Ocullathermofonsia sinensis gen nov. sp. nov. and Genomic Insights on its Adaptations to the Thermal Habitat.</title>
        <authorList>
            <person name="Daroch M."/>
            <person name="Tang J."/>
            <person name="Jiang Y."/>
        </authorList>
    </citation>
    <scope>NUCLEOTIDE SEQUENCE</scope>
    <source>
        <strain evidence="1">PKUAC-SCTA174</strain>
    </source>
</reference>
<dbReference type="AlphaFoldDB" id="A0A9E9C610"/>
<name>A0A9E9C610_9CYAN</name>
<dbReference type="EMBL" id="CP113797">
    <property type="protein sequence ID" value="WAL61756.1"/>
    <property type="molecule type" value="Genomic_DNA"/>
</dbReference>
<organism evidence="1 2">
    <name type="scientific">Thermocoleostomius sinensis A174</name>
    <dbReference type="NCBI Taxonomy" id="2016057"/>
    <lineage>
        <taxon>Bacteria</taxon>
        <taxon>Bacillati</taxon>
        <taxon>Cyanobacteriota</taxon>
        <taxon>Cyanophyceae</taxon>
        <taxon>Oculatellales</taxon>
        <taxon>Oculatellaceae</taxon>
        <taxon>Thermocoleostomius</taxon>
    </lineage>
</organism>
<accession>A0A9E9C610</accession>
<dbReference type="Proteomes" id="UP001163152">
    <property type="component" value="Chromosome"/>
</dbReference>